<dbReference type="InParanoid" id="W4JTW1"/>
<dbReference type="EMBL" id="KI925463">
    <property type="protein sequence ID" value="ETW76993.1"/>
    <property type="molecule type" value="Genomic_DNA"/>
</dbReference>
<evidence type="ECO:0000313" key="2">
    <source>
        <dbReference type="EMBL" id="ETW76993.1"/>
    </source>
</evidence>
<keyword evidence="1" id="KW-0175">Coiled coil</keyword>
<sequence>MSFPVDPTYFPDCPQGIKRHVLDWAQHVCADTIPYYRPYIAKIKHCKREGGVWHEFLIIEFIYPISASATRIVPVIVERTIETGQIPHEMIRPGVDLSAQTGQMNVRSEPAWFHSSSYTSVDSSMTSSTYANIGSSSIPPMGAHALDYIHVPQNGASIDSIDEGAGSPYQVCRELTFTSRVTDHNLAALLVAVHEHSPIYNVVSRQCYWYAAVIYDVFCVRHGGRSVDHALHGPLRAGRFLTIFTIQPKDPPLDHILPGYNHHFTRVVEKVRTNPNNARLQAAEARARKEAAERAQADARAREEAAARVQADAARRRVEDENAFLRQQLAAQGYAGPSNRAV</sequence>
<dbReference type="GeneID" id="20672950"/>
<accession>W4JTW1</accession>
<feature type="coiled-coil region" evidence="1">
    <location>
        <begin position="280"/>
        <end position="328"/>
    </location>
</feature>
<evidence type="ECO:0000313" key="3">
    <source>
        <dbReference type="Proteomes" id="UP000030671"/>
    </source>
</evidence>
<dbReference type="Proteomes" id="UP000030671">
    <property type="component" value="Unassembled WGS sequence"/>
</dbReference>
<proteinExistence type="predicted"/>
<evidence type="ECO:0000256" key="1">
    <source>
        <dbReference type="SAM" id="Coils"/>
    </source>
</evidence>
<organism evidence="2 3">
    <name type="scientific">Heterobasidion irregulare (strain TC 32-1)</name>
    <dbReference type="NCBI Taxonomy" id="747525"/>
    <lineage>
        <taxon>Eukaryota</taxon>
        <taxon>Fungi</taxon>
        <taxon>Dikarya</taxon>
        <taxon>Basidiomycota</taxon>
        <taxon>Agaricomycotina</taxon>
        <taxon>Agaricomycetes</taxon>
        <taxon>Russulales</taxon>
        <taxon>Bondarzewiaceae</taxon>
        <taxon>Heterobasidion</taxon>
        <taxon>Heterobasidion annosum species complex</taxon>
    </lineage>
</organism>
<name>W4JTW1_HETIT</name>
<protein>
    <submittedName>
        <fullName evidence="2">Uncharacterized protein</fullName>
    </submittedName>
</protein>
<reference evidence="2 3" key="1">
    <citation type="journal article" date="2012" name="New Phytol.">
        <title>Insight into trade-off between wood decay and parasitism from the genome of a fungal forest pathogen.</title>
        <authorList>
            <person name="Olson A."/>
            <person name="Aerts A."/>
            <person name="Asiegbu F."/>
            <person name="Belbahri L."/>
            <person name="Bouzid O."/>
            <person name="Broberg A."/>
            <person name="Canback B."/>
            <person name="Coutinho P.M."/>
            <person name="Cullen D."/>
            <person name="Dalman K."/>
            <person name="Deflorio G."/>
            <person name="van Diepen L.T."/>
            <person name="Dunand C."/>
            <person name="Duplessis S."/>
            <person name="Durling M."/>
            <person name="Gonthier P."/>
            <person name="Grimwood J."/>
            <person name="Fossdal C.G."/>
            <person name="Hansson D."/>
            <person name="Henrissat B."/>
            <person name="Hietala A."/>
            <person name="Himmelstrand K."/>
            <person name="Hoffmeister D."/>
            <person name="Hogberg N."/>
            <person name="James T.Y."/>
            <person name="Karlsson M."/>
            <person name="Kohler A."/>
            <person name="Kues U."/>
            <person name="Lee Y.H."/>
            <person name="Lin Y.C."/>
            <person name="Lind M."/>
            <person name="Lindquist E."/>
            <person name="Lombard V."/>
            <person name="Lucas S."/>
            <person name="Lunden K."/>
            <person name="Morin E."/>
            <person name="Murat C."/>
            <person name="Park J."/>
            <person name="Raffaello T."/>
            <person name="Rouze P."/>
            <person name="Salamov A."/>
            <person name="Schmutz J."/>
            <person name="Solheim H."/>
            <person name="Stahlberg J."/>
            <person name="Velez H."/>
            <person name="de Vries R.P."/>
            <person name="Wiebenga A."/>
            <person name="Woodward S."/>
            <person name="Yakovlev I."/>
            <person name="Garbelotto M."/>
            <person name="Martin F."/>
            <person name="Grigoriev I.V."/>
            <person name="Stenlid J."/>
        </authorList>
    </citation>
    <scope>NUCLEOTIDE SEQUENCE [LARGE SCALE GENOMIC DNA]</scope>
    <source>
        <strain evidence="2 3">TC 32-1</strain>
    </source>
</reference>
<dbReference type="HOGENOM" id="CLU_060568_0_0_1"/>
<keyword evidence="3" id="KW-1185">Reference proteome</keyword>
<dbReference type="RefSeq" id="XP_009550550.1">
    <property type="nucleotide sequence ID" value="XM_009552255.1"/>
</dbReference>
<dbReference type="KEGG" id="hir:HETIRDRAFT_411437"/>
<dbReference type="AlphaFoldDB" id="W4JTW1"/>
<gene>
    <name evidence="2" type="ORF">HETIRDRAFT_411437</name>
</gene>
<dbReference type="STRING" id="747525.W4JTW1"/>